<name>J3M089_ORYBR</name>
<sequence>MYSIVWNGSTSLQNRSGTCGTKELLAMHACNCTGGGGGGNASGLIRLSAGVATGDALATVVDEEAQLHRDVDDDAEHVGLERRAEADGGLEVGEAVDEAAARLGRHLADLAADGAQHVGACAELERVHGALAVGRRSRGRGWRRRRRRQGRGRGGRAFAACAAAGIGRREEEEVDAQEKNEDLPGCHGSYP</sequence>
<organism evidence="2">
    <name type="scientific">Oryza brachyantha</name>
    <name type="common">malo sina</name>
    <dbReference type="NCBI Taxonomy" id="4533"/>
    <lineage>
        <taxon>Eukaryota</taxon>
        <taxon>Viridiplantae</taxon>
        <taxon>Streptophyta</taxon>
        <taxon>Embryophyta</taxon>
        <taxon>Tracheophyta</taxon>
        <taxon>Spermatophyta</taxon>
        <taxon>Magnoliopsida</taxon>
        <taxon>Liliopsida</taxon>
        <taxon>Poales</taxon>
        <taxon>Poaceae</taxon>
        <taxon>BOP clade</taxon>
        <taxon>Oryzoideae</taxon>
        <taxon>Oryzeae</taxon>
        <taxon>Oryzinae</taxon>
        <taxon>Oryza</taxon>
    </lineage>
</organism>
<keyword evidence="3" id="KW-1185">Reference proteome</keyword>
<dbReference type="AlphaFoldDB" id="J3M089"/>
<dbReference type="EnsemblPlants" id="OB04G28140.1">
    <property type="protein sequence ID" value="OB04G28140.1"/>
    <property type="gene ID" value="OB04G28140"/>
</dbReference>
<evidence type="ECO:0000313" key="3">
    <source>
        <dbReference type="Proteomes" id="UP000006038"/>
    </source>
</evidence>
<dbReference type="Gramene" id="OB04G28140.1">
    <property type="protein sequence ID" value="OB04G28140.1"/>
    <property type="gene ID" value="OB04G28140"/>
</dbReference>
<reference evidence="2" key="1">
    <citation type="journal article" date="2013" name="Nat. Commun.">
        <title>Whole-genome sequencing of Oryza brachyantha reveals mechanisms underlying Oryza genome evolution.</title>
        <authorList>
            <person name="Chen J."/>
            <person name="Huang Q."/>
            <person name="Gao D."/>
            <person name="Wang J."/>
            <person name="Lang Y."/>
            <person name="Liu T."/>
            <person name="Li B."/>
            <person name="Bai Z."/>
            <person name="Luis Goicoechea J."/>
            <person name="Liang C."/>
            <person name="Chen C."/>
            <person name="Zhang W."/>
            <person name="Sun S."/>
            <person name="Liao Y."/>
            <person name="Zhang X."/>
            <person name="Yang L."/>
            <person name="Song C."/>
            <person name="Wang M."/>
            <person name="Shi J."/>
            <person name="Liu G."/>
            <person name="Liu J."/>
            <person name="Zhou H."/>
            <person name="Zhou W."/>
            <person name="Yu Q."/>
            <person name="An N."/>
            <person name="Chen Y."/>
            <person name="Cai Q."/>
            <person name="Wang B."/>
            <person name="Liu B."/>
            <person name="Min J."/>
            <person name="Huang Y."/>
            <person name="Wu H."/>
            <person name="Li Z."/>
            <person name="Zhang Y."/>
            <person name="Yin Y."/>
            <person name="Song W."/>
            <person name="Jiang J."/>
            <person name="Jackson S.A."/>
            <person name="Wing R.A."/>
            <person name="Wang J."/>
            <person name="Chen M."/>
        </authorList>
    </citation>
    <scope>NUCLEOTIDE SEQUENCE [LARGE SCALE GENOMIC DNA]</scope>
    <source>
        <strain evidence="2">cv. IRGC 101232</strain>
    </source>
</reference>
<feature type="compositionally biased region" description="Low complexity" evidence="1">
    <location>
        <begin position="156"/>
        <end position="166"/>
    </location>
</feature>
<protein>
    <submittedName>
        <fullName evidence="2">Uncharacterized protein</fullName>
    </submittedName>
</protein>
<dbReference type="HOGENOM" id="CLU_1423525_0_0_1"/>
<feature type="region of interest" description="Disordered" evidence="1">
    <location>
        <begin position="138"/>
        <end position="191"/>
    </location>
</feature>
<feature type="compositionally biased region" description="Basic residues" evidence="1">
    <location>
        <begin position="138"/>
        <end position="154"/>
    </location>
</feature>
<accession>J3M089</accession>
<proteinExistence type="predicted"/>
<dbReference type="Proteomes" id="UP000006038">
    <property type="component" value="Chromosome 4"/>
</dbReference>
<evidence type="ECO:0000313" key="2">
    <source>
        <dbReference type="EnsemblPlants" id="OB04G28140.1"/>
    </source>
</evidence>
<evidence type="ECO:0000256" key="1">
    <source>
        <dbReference type="SAM" id="MobiDB-lite"/>
    </source>
</evidence>
<feature type="compositionally biased region" description="Basic and acidic residues" evidence="1">
    <location>
        <begin position="167"/>
        <end position="184"/>
    </location>
</feature>
<reference evidence="2" key="2">
    <citation type="submission" date="2013-04" db="UniProtKB">
        <authorList>
            <consortium name="EnsemblPlants"/>
        </authorList>
    </citation>
    <scope>IDENTIFICATION</scope>
</reference>